<name>A0ABP8L624_9BACT</name>
<dbReference type="CDD" id="cd00207">
    <property type="entry name" value="fer2"/>
    <property type="match status" value="1"/>
</dbReference>
<gene>
    <name evidence="2" type="ORF">GCM10023188_02360</name>
</gene>
<accession>A0ABP8L624</accession>
<evidence type="ECO:0000313" key="2">
    <source>
        <dbReference type="EMBL" id="GAA4423492.1"/>
    </source>
</evidence>
<dbReference type="SUPFAM" id="SSF54292">
    <property type="entry name" value="2Fe-2S ferredoxin-like"/>
    <property type="match status" value="1"/>
</dbReference>
<dbReference type="Pfam" id="PF00111">
    <property type="entry name" value="Fer2"/>
    <property type="match status" value="1"/>
</dbReference>
<dbReference type="InterPro" id="IPR036010">
    <property type="entry name" value="2Fe-2S_ferredoxin-like_sf"/>
</dbReference>
<dbReference type="PROSITE" id="PS51085">
    <property type="entry name" value="2FE2S_FER_2"/>
    <property type="match status" value="1"/>
</dbReference>
<reference evidence="3" key="1">
    <citation type="journal article" date="2019" name="Int. J. Syst. Evol. Microbiol.">
        <title>The Global Catalogue of Microorganisms (GCM) 10K type strain sequencing project: providing services to taxonomists for standard genome sequencing and annotation.</title>
        <authorList>
            <consortium name="The Broad Institute Genomics Platform"/>
            <consortium name="The Broad Institute Genome Sequencing Center for Infectious Disease"/>
            <person name="Wu L."/>
            <person name="Ma J."/>
        </authorList>
    </citation>
    <scope>NUCLEOTIDE SEQUENCE [LARGE SCALE GENOMIC DNA]</scope>
    <source>
        <strain evidence="3">JCM 17926</strain>
    </source>
</reference>
<dbReference type="RefSeq" id="WP_345156304.1">
    <property type="nucleotide sequence ID" value="NZ_BAABHC010000001.1"/>
</dbReference>
<protein>
    <recommendedName>
        <fullName evidence="1">2Fe-2S ferredoxin-type domain-containing protein</fullName>
    </recommendedName>
</protein>
<proteinExistence type="predicted"/>
<feature type="domain" description="2Fe-2S ferredoxin-type" evidence="1">
    <location>
        <begin position="5"/>
        <end position="108"/>
    </location>
</feature>
<dbReference type="InterPro" id="IPR001041">
    <property type="entry name" value="2Fe-2S_ferredoxin-type"/>
</dbReference>
<comment type="caution">
    <text evidence="2">The sequence shown here is derived from an EMBL/GenBank/DDBJ whole genome shotgun (WGS) entry which is preliminary data.</text>
</comment>
<evidence type="ECO:0000259" key="1">
    <source>
        <dbReference type="PROSITE" id="PS51085"/>
    </source>
</evidence>
<organism evidence="2 3">
    <name type="scientific">Pontibacter saemangeumensis</name>
    <dbReference type="NCBI Taxonomy" id="1084525"/>
    <lineage>
        <taxon>Bacteria</taxon>
        <taxon>Pseudomonadati</taxon>
        <taxon>Bacteroidota</taxon>
        <taxon>Cytophagia</taxon>
        <taxon>Cytophagales</taxon>
        <taxon>Hymenobacteraceae</taxon>
        <taxon>Pontibacter</taxon>
    </lineage>
</organism>
<dbReference type="Gene3D" id="3.10.20.30">
    <property type="match status" value="1"/>
</dbReference>
<dbReference type="EMBL" id="BAABHC010000001">
    <property type="protein sequence ID" value="GAA4423492.1"/>
    <property type="molecule type" value="Genomic_DNA"/>
</dbReference>
<dbReference type="Proteomes" id="UP001500552">
    <property type="component" value="Unassembled WGS sequence"/>
</dbReference>
<sequence>MKKDIKVTVRVYGQEHVLETYDGEYRNLMMLLYDKIYIDEFGECKGVGRCGTCHVHVLRAPAGLVFHDGVEHTTLSRLGNTNETSHLACQIMVDRHINGLEVEVVEGSGGGY</sequence>
<evidence type="ECO:0000313" key="3">
    <source>
        <dbReference type="Proteomes" id="UP001500552"/>
    </source>
</evidence>
<dbReference type="InterPro" id="IPR012675">
    <property type="entry name" value="Beta-grasp_dom_sf"/>
</dbReference>
<keyword evidence="3" id="KW-1185">Reference proteome</keyword>